<dbReference type="OrthoDB" id="201362at2759"/>
<sequence>MSLQAFLKDIVAGKDAGREAKKDDAPEPEEASACGEVDDEDDDIVQMIDPATGEWGGPTRGGTMPEPTRFGDWERKGRCTDF</sequence>
<evidence type="ECO:0000256" key="1">
    <source>
        <dbReference type="ARBA" id="ARBA00005701"/>
    </source>
</evidence>
<dbReference type="InterPro" id="IPR012875">
    <property type="entry name" value="SDHF4"/>
</dbReference>
<dbReference type="GO" id="GO:0005739">
    <property type="term" value="C:mitochondrion"/>
    <property type="evidence" value="ECO:0007669"/>
    <property type="project" value="TreeGrafter"/>
</dbReference>
<feature type="compositionally biased region" description="Basic and acidic residues" evidence="3">
    <location>
        <begin position="12"/>
        <end position="25"/>
    </location>
</feature>
<dbReference type="PANTHER" id="PTHR28524">
    <property type="entry name" value="SUCCINATE DEHYDROGENASE ASSEMBLY FACTOR 4, MITOCHONDRIAL"/>
    <property type="match status" value="1"/>
</dbReference>
<feature type="region of interest" description="Disordered" evidence="3">
    <location>
        <begin position="12"/>
        <end position="82"/>
    </location>
</feature>
<accession>A0A5A8CC75</accession>
<dbReference type="AlphaFoldDB" id="A0A5A8CC75"/>
<gene>
    <name evidence="6" type="ORF">FNF27_02672</name>
    <name evidence="5" type="ORF">FNF29_05147</name>
    <name evidence="4" type="ORF">FNF31_07710</name>
</gene>
<evidence type="ECO:0000256" key="3">
    <source>
        <dbReference type="SAM" id="MobiDB-lite"/>
    </source>
</evidence>
<dbReference type="Pfam" id="PF07896">
    <property type="entry name" value="DUF1674"/>
    <property type="match status" value="1"/>
</dbReference>
<comment type="caution">
    <text evidence="5">The sequence shown here is derived from an EMBL/GenBank/DDBJ whole genome shotgun (WGS) entry which is preliminary data.</text>
</comment>
<dbReference type="Proteomes" id="UP000325113">
    <property type="component" value="Unassembled WGS sequence"/>
</dbReference>
<reference evidence="7 8" key="1">
    <citation type="submission" date="2019-07" db="EMBL/GenBank/DDBJ databases">
        <title>Genomes of Cafeteria roenbergensis.</title>
        <authorList>
            <person name="Fischer M.G."/>
            <person name="Hackl T."/>
            <person name="Roman M."/>
        </authorList>
    </citation>
    <scope>NUCLEOTIDE SEQUENCE [LARGE SCALE GENOMIC DNA]</scope>
    <source>
        <strain evidence="5 8">BVI</strain>
        <strain evidence="4 9">Cflag</strain>
        <strain evidence="6 7">E4-10P</strain>
    </source>
</reference>
<dbReference type="EMBL" id="VLTN01000033">
    <property type="protein sequence ID" value="KAA0150572.1"/>
    <property type="molecule type" value="Genomic_DNA"/>
</dbReference>
<feature type="compositionally biased region" description="Acidic residues" evidence="3">
    <location>
        <begin position="26"/>
        <end position="44"/>
    </location>
</feature>
<dbReference type="GO" id="GO:0034553">
    <property type="term" value="P:mitochondrial respiratory chain complex II assembly"/>
    <property type="evidence" value="ECO:0007669"/>
    <property type="project" value="TreeGrafter"/>
</dbReference>
<evidence type="ECO:0000256" key="2">
    <source>
        <dbReference type="ARBA" id="ARBA00022170"/>
    </source>
</evidence>
<dbReference type="EMBL" id="VLTO01000011">
    <property type="protein sequence ID" value="KAA0175951.1"/>
    <property type="molecule type" value="Genomic_DNA"/>
</dbReference>
<evidence type="ECO:0000313" key="4">
    <source>
        <dbReference type="EMBL" id="KAA0146757.1"/>
    </source>
</evidence>
<dbReference type="EMBL" id="VLTM01000178">
    <property type="protein sequence ID" value="KAA0146757.1"/>
    <property type="molecule type" value="Genomic_DNA"/>
</dbReference>
<dbReference type="Proteomes" id="UP000322899">
    <property type="component" value="Unassembled WGS sequence"/>
</dbReference>
<evidence type="ECO:0000313" key="7">
    <source>
        <dbReference type="Proteomes" id="UP000322899"/>
    </source>
</evidence>
<evidence type="ECO:0000313" key="9">
    <source>
        <dbReference type="Proteomes" id="UP000325113"/>
    </source>
</evidence>
<comment type="similarity">
    <text evidence="1">Belongs to the SDHAF4 family.</text>
</comment>
<dbReference type="PANTHER" id="PTHR28524:SF3">
    <property type="entry name" value="SUCCINATE DEHYDROGENASE ASSEMBLY FACTOR 4, MITOCHONDRIAL"/>
    <property type="match status" value="1"/>
</dbReference>
<name>A0A5A8CC75_CAFRO</name>
<proteinExistence type="inferred from homology"/>
<organism evidence="5 8">
    <name type="scientific">Cafeteria roenbergensis</name>
    <name type="common">Marine flagellate</name>
    <dbReference type="NCBI Taxonomy" id="33653"/>
    <lineage>
        <taxon>Eukaryota</taxon>
        <taxon>Sar</taxon>
        <taxon>Stramenopiles</taxon>
        <taxon>Bigyra</taxon>
        <taxon>Opalozoa</taxon>
        <taxon>Bicosoecida</taxon>
        <taxon>Cafeteriaceae</taxon>
        <taxon>Cafeteria</taxon>
    </lineage>
</organism>
<evidence type="ECO:0000313" key="5">
    <source>
        <dbReference type="EMBL" id="KAA0150572.1"/>
    </source>
</evidence>
<evidence type="ECO:0000313" key="8">
    <source>
        <dbReference type="Proteomes" id="UP000323011"/>
    </source>
</evidence>
<evidence type="ECO:0000313" key="6">
    <source>
        <dbReference type="EMBL" id="KAA0175951.1"/>
    </source>
</evidence>
<keyword evidence="8" id="KW-1185">Reference proteome</keyword>
<feature type="compositionally biased region" description="Basic and acidic residues" evidence="3">
    <location>
        <begin position="69"/>
        <end position="82"/>
    </location>
</feature>
<dbReference type="Proteomes" id="UP000323011">
    <property type="component" value="Unassembled WGS sequence"/>
</dbReference>
<protein>
    <recommendedName>
        <fullName evidence="2">Succinate dehydrogenase assembly factor 4, mitochondrial</fullName>
    </recommendedName>
</protein>